<sequence length="230" mass="25094">MMAKTNVIATALSLATFLRLLAPTKATAGGAFIKTQWEPVAEFAQSMRKVTPAAIQLLDDIDDYLHDFRRRQYQLTVYITAKNSRNETEEYGPIAAALSSLIDQLETKSKQGTKAVVAAVANAEFMRVHMPEFLKIAKSAYTDASKGCLETGDNTNVISTIATDTVNEDAIVSPKTQPKNTDLSAITADGLKDLTVFDGLEDKDLPTSSDCELWSGQQAVLWTAAVDKQW</sequence>
<dbReference type="EMBL" id="QSBY01000006">
    <property type="protein sequence ID" value="RHW71995.1"/>
    <property type="molecule type" value="Genomic_DNA"/>
</dbReference>
<name>A0A3L6L6Z0_9TRYP</name>
<keyword evidence="7" id="KW-0732">Signal</keyword>
<keyword evidence="2" id="KW-1003">Cell membrane</keyword>
<dbReference type="GO" id="GO:0005886">
    <property type="term" value="C:plasma membrane"/>
    <property type="evidence" value="ECO:0007669"/>
    <property type="project" value="UniProtKB-SubCell"/>
</dbReference>
<dbReference type="GO" id="GO:0042783">
    <property type="term" value="P:symbiont-mediated evasion of host immune response"/>
    <property type="evidence" value="ECO:0007669"/>
    <property type="project" value="InterPro"/>
</dbReference>
<evidence type="ECO:0000256" key="7">
    <source>
        <dbReference type="SAM" id="SignalP"/>
    </source>
</evidence>
<organism evidence="10">
    <name type="scientific">Trypanosoma brucei equiperdum</name>
    <dbReference type="NCBI Taxonomy" id="630700"/>
    <lineage>
        <taxon>Eukaryota</taxon>
        <taxon>Discoba</taxon>
        <taxon>Euglenozoa</taxon>
        <taxon>Kinetoplastea</taxon>
        <taxon>Metakinetoplastina</taxon>
        <taxon>Trypanosomatida</taxon>
        <taxon>Trypanosomatidae</taxon>
        <taxon>Trypanosoma</taxon>
    </lineage>
</organism>
<feature type="chain" id="PRO_5033380210" evidence="7">
    <location>
        <begin position="27"/>
        <end position="230"/>
    </location>
</feature>
<accession>A0A3L6L6Z0</accession>
<evidence type="ECO:0000259" key="8">
    <source>
        <dbReference type="Pfam" id="PF00913"/>
    </source>
</evidence>
<keyword evidence="5" id="KW-0325">Glycoprotein</keyword>
<evidence type="ECO:0000256" key="5">
    <source>
        <dbReference type="ARBA" id="ARBA00023180"/>
    </source>
</evidence>
<keyword evidence="3" id="KW-0336">GPI-anchor</keyword>
<dbReference type="InterPro" id="IPR001812">
    <property type="entry name" value="Trypano_VSG_A_N_dom"/>
</dbReference>
<dbReference type="EMBL" id="QSBY01000006">
    <property type="protein sequence ID" value="RHW72278.1"/>
    <property type="molecule type" value="Genomic_DNA"/>
</dbReference>
<evidence type="ECO:0000256" key="1">
    <source>
        <dbReference type="ARBA" id="ARBA00004609"/>
    </source>
</evidence>
<comment type="caution">
    <text evidence="10">The sequence shown here is derived from an EMBL/GenBank/DDBJ whole genome shotgun (WGS) entry which is preliminary data.</text>
</comment>
<gene>
    <name evidence="9" type="ORF">DPX39_060067000</name>
    <name evidence="11" type="ORF">DPX39_060079200</name>
    <name evidence="10" type="ORF">DPX39_060085300</name>
</gene>
<dbReference type="Proteomes" id="UP000266743">
    <property type="component" value="Chromosome 6"/>
</dbReference>
<feature type="domain" description="Trypanosome variant surface glycoprotein A-type N-terminal" evidence="8">
    <location>
        <begin position="16"/>
        <end position="219"/>
    </location>
</feature>
<dbReference type="AlphaFoldDB" id="A0A3L6L6Z0"/>
<evidence type="ECO:0000256" key="3">
    <source>
        <dbReference type="ARBA" id="ARBA00022622"/>
    </source>
</evidence>
<dbReference type="Gene3D" id="3.90.150.10">
    <property type="entry name" value="Variant Surface Glycoprotein, subunit A domain 1"/>
    <property type="match status" value="1"/>
</dbReference>
<evidence type="ECO:0000313" key="9">
    <source>
        <dbReference type="EMBL" id="RHW71878.1"/>
    </source>
</evidence>
<proteinExistence type="predicted"/>
<keyword evidence="6" id="KW-0449">Lipoprotein</keyword>
<dbReference type="EMBL" id="QSBY01000006">
    <property type="protein sequence ID" value="RHW71878.1"/>
    <property type="molecule type" value="Genomic_DNA"/>
</dbReference>
<protein>
    <submittedName>
        <fullName evidence="10">Trypanosome variant surface glycoprotein (A-type)</fullName>
    </submittedName>
</protein>
<keyword evidence="4" id="KW-0472">Membrane</keyword>
<reference evidence="10" key="1">
    <citation type="submission" date="2018-09" db="EMBL/GenBank/DDBJ databases">
        <title>whole genome sequence of T. equiperdum IVM-t1 strain.</title>
        <authorList>
            <person name="Suganuma K."/>
        </authorList>
    </citation>
    <scope>NUCLEOTIDE SEQUENCE [LARGE SCALE GENOMIC DNA]</scope>
    <source>
        <strain evidence="10">IVM-t1</strain>
    </source>
</reference>
<feature type="signal peptide" evidence="7">
    <location>
        <begin position="1"/>
        <end position="26"/>
    </location>
</feature>
<evidence type="ECO:0000313" key="10">
    <source>
        <dbReference type="EMBL" id="RHW71995.1"/>
    </source>
</evidence>
<dbReference type="SUPFAM" id="SSF58087">
    <property type="entry name" value="Variant surface glycoprotein (N-terminal domain)"/>
    <property type="match status" value="1"/>
</dbReference>
<evidence type="ECO:0000313" key="11">
    <source>
        <dbReference type="EMBL" id="RHW72278.1"/>
    </source>
</evidence>
<dbReference type="Pfam" id="PF00913">
    <property type="entry name" value="Trypan_glycop"/>
    <property type="match status" value="1"/>
</dbReference>
<comment type="subcellular location">
    <subcellularLocation>
        <location evidence="1">Cell membrane</location>
        <topology evidence="1">Lipid-anchor</topology>
        <topology evidence="1">GPI-anchor</topology>
    </subcellularLocation>
</comment>
<dbReference type="GO" id="GO:0098552">
    <property type="term" value="C:side of membrane"/>
    <property type="evidence" value="ECO:0007669"/>
    <property type="project" value="UniProtKB-KW"/>
</dbReference>
<evidence type="ECO:0000256" key="2">
    <source>
        <dbReference type="ARBA" id="ARBA00022475"/>
    </source>
</evidence>
<evidence type="ECO:0000256" key="6">
    <source>
        <dbReference type="ARBA" id="ARBA00023288"/>
    </source>
</evidence>
<evidence type="ECO:0000256" key="4">
    <source>
        <dbReference type="ARBA" id="ARBA00023136"/>
    </source>
</evidence>